<dbReference type="Pfam" id="PF07997">
    <property type="entry name" value="DUF1694"/>
    <property type="match status" value="1"/>
</dbReference>
<dbReference type="InterPro" id="IPR012543">
    <property type="entry name" value="DUF1694"/>
</dbReference>
<keyword evidence="2" id="KW-1185">Reference proteome</keyword>
<evidence type="ECO:0000313" key="1">
    <source>
        <dbReference type="EMBL" id="MFD1484482.1"/>
    </source>
</evidence>
<name>A0ABW4E530_9LACO</name>
<dbReference type="EMBL" id="JBHTON010000009">
    <property type="protein sequence ID" value="MFD1484482.1"/>
    <property type="molecule type" value="Genomic_DNA"/>
</dbReference>
<dbReference type="SUPFAM" id="SSF160515">
    <property type="entry name" value="YueI-like"/>
    <property type="match status" value="1"/>
</dbReference>
<comment type="caution">
    <text evidence="1">The sequence shown here is derived from an EMBL/GenBank/DDBJ whole genome shotgun (WGS) entry which is preliminary data.</text>
</comment>
<dbReference type="RefSeq" id="WP_125754368.1">
    <property type="nucleotide sequence ID" value="NZ_JBHTON010000009.1"/>
</dbReference>
<evidence type="ECO:0000313" key="2">
    <source>
        <dbReference type="Proteomes" id="UP001597252"/>
    </source>
</evidence>
<accession>A0ABW4E530</accession>
<reference evidence="2" key="1">
    <citation type="journal article" date="2019" name="Int. J. Syst. Evol. Microbiol.">
        <title>The Global Catalogue of Microorganisms (GCM) 10K type strain sequencing project: providing services to taxonomists for standard genome sequencing and annotation.</title>
        <authorList>
            <consortium name="The Broad Institute Genomics Platform"/>
            <consortium name="The Broad Institute Genome Sequencing Center for Infectious Disease"/>
            <person name="Wu L."/>
            <person name="Ma J."/>
        </authorList>
    </citation>
    <scope>NUCLEOTIDE SEQUENCE [LARGE SCALE GENOMIC DNA]</scope>
    <source>
        <strain evidence="2">CCM 8903</strain>
    </source>
</reference>
<dbReference type="InterPro" id="IPR029064">
    <property type="entry name" value="Ribosomal_eL30-like_sf"/>
</dbReference>
<organism evidence="1 2">
    <name type="scientific">Lacticaseibacillus baoqingensis</name>
    <dbReference type="NCBI Taxonomy" id="2486013"/>
    <lineage>
        <taxon>Bacteria</taxon>
        <taxon>Bacillati</taxon>
        <taxon>Bacillota</taxon>
        <taxon>Bacilli</taxon>
        <taxon>Lactobacillales</taxon>
        <taxon>Lactobacillaceae</taxon>
        <taxon>Lacticaseibacillus</taxon>
    </lineage>
</organism>
<protein>
    <submittedName>
        <fullName evidence="1">DUF1694 domain-containing protein</fullName>
    </submittedName>
</protein>
<proteinExistence type="predicted"/>
<gene>
    <name evidence="1" type="ORF">ACFQ5J_04450</name>
</gene>
<dbReference type="Gene3D" id="3.30.1330.30">
    <property type="match status" value="1"/>
</dbReference>
<dbReference type="Proteomes" id="UP001597252">
    <property type="component" value="Unassembled WGS sequence"/>
</dbReference>
<sequence>MSEDELQDRLLDRLNGTPQTRPDERRQYLGSLRERVALAVTNAEITRPETLALCRQVLAEYGQQAGFKLLINGKLEPAQTAPYMQAASQAGLAFTSINDDTAQITPAAFALLLVAKNAIDHQDIRLHYPETPAEPKKRSFFDRFQH</sequence>